<dbReference type="SUPFAM" id="SSF54862">
    <property type="entry name" value="4Fe-4S ferredoxins"/>
    <property type="match status" value="1"/>
</dbReference>
<dbReference type="InterPro" id="IPR052977">
    <property type="entry name" value="Polyferredoxin-like_ET"/>
</dbReference>
<evidence type="ECO:0000313" key="5">
    <source>
        <dbReference type="EMBL" id="PIU33258.1"/>
    </source>
</evidence>
<keyword evidence="1" id="KW-0479">Metal-binding</keyword>
<proteinExistence type="predicted"/>
<evidence type="ECO:0000256" key="1">
    <source>
        <dbReference type="ARBA" id="ARBA00022723"/>
    </source>
</evidence>
<protein>
    <submittedName>
        <fullName evidence="5">4Fe-4S ferredoxin</fullName>
    </submittedName>
</protein>
<gene>
    <name evidence="5" type="ORF">COT04_01050</name>
</gene>
<dbReference type="Proteomes" id="UP000229559">
    <property type="component" value="Unassembled WGS sequence"/>
</dbReference>
<evidence type="ECO:0000256" key="2">
    <source>
        <dbReference type="ARBA" id="ARBA00023004"/>
    </source>
</evidence>
<feature type="domain" description="4Fe-4S ferredoxin-type" evidence="4">
    <location>
        <begin position="10"/>
        <end position="39"/>
    </location>
</feature>
<evidence type="ECO:0000313" key="6">
    <source>
        <dbReference type="Proteomes" id="UP000229559"/>
    </source>
</evidence>
<feature type="domain" description="4Fe-4S ferredoxin-type" evidence="4">
    <location>
        <begin position="47"/>
        <end position="76"/>
    </location>
</feature>
<accession>A0A2M6YQ38</accession>
<dbReference type="GO" id="GO:0046872">
    <property type="term" value="F:metal ion binding"/>
    <property type="evidence" value="ECO:0007669"/>
    <property type="project" value="UniProtKB-KW"/>
</dbReference>
<keyword evidence="3" id="KW-0411">Iron-sulfur</keyword>
<dbReference type="EMBL" id="PEXA01000033">
    <property type="protein sequence ID" value="PIU33258.1"/>
    <property type="molecule type" value="Genomic_DNA"/>
</dbReference>
<sequence length="77" mass="8593">MKDFKAKDFKKVVVFHGLCKGCGLCIEKCPFKAIKFSPKDLGYYSTPTVEIDIEKCTACGLCEIICPDSALKVRKNK</sequence>
<reference evidence="6" key="1">
    <citation type="submission" date="2017-09" db="EMBL/GenBank/DDBJ databases">
        <title>Depth-based differentiation of microbial function through sediment-hosted aquifers and enrichment of novel symbionts in the deep terrestrial subsurface.</title>
        <authorList>
            <person name="Probst A.J."/>
            <person name="Ladd B."/>
            <person name="Jarett J.K."/>
            <person name="Geller-Mcgrath D.E."/>
            <person name="Sieber C.M.K."/>
            <person name="Emerson J.B."/>
            <person name="Anantharaman K."/>
            <person name="Thomas B.C."/>
            <person name="Malmstrom R."/>
            <person name="Stieglmeier M."/>
            <person name="Klingl A."/>
            <person name="Woyke T."/>
            <person name="Ryan C.M."/>
            <person name="Banfield J.F."/>
        </authorList>
    </citation>
    <scope>NUCLEOTIDE SEQUENCE [LARGE SCALE GENOMIC DNA]</scope>
</reference>
<dbReference type="PROSITE" id="PS51379">
    <property type="entry name" value="4FE4S_FER_2"/>
    <property type="match status" value="2"/>
</dbReference>
<keyword evidence="2" id="KW-0408">Iron</keyword>
<organism evidence="5 6">
    <name type="scientific">Candidatus Shapirobacteria bacterium CG07_land_8_20_14_0_80_39_12</name>
    <dbReference type="NCBI Taxonomy" id="1974480"/>
    <lineage>
        <taxon>Bacteria</taxon>
        <taxon>Candidatus Shapironibacteriota</taxon>
    </lineage>
</organism>
<dbReference type="PROSITE" id="PS00198">
    <property type="entry name" value="4FE4S_FER_1"/>
    <property type="match status" value="1"/>
</dbReference>
<dbReference type="Pfam" id="PF12838">
    <property type="entry name" value="Fer4_7"/>
    <property type="match status" value="1"/>
</dbReference>
<evidence type="ECO:0000259" key="4">
    <source>
        <dbReference type="PROSITE" id="PS51379"/>
    </source>
</evidence>
<dbReference type="PANTHER" id="PTHR43193:SF2">
    <property type="entry name" value="POLYFERREDOXIN PROTEIN FWDF"/>
    <property type="match status" value="1"/>
</dbReference>
<dbReference type="PANTHER" id="PTHR43193">
    <property type="match status" value="1"/>
</dbReference>
<dbReference type="Gene3D" id="3.30.70.20">
    <property type="match status" value="2"/>
</dbReference>
<dbReference type="AlphaFoldDB" id="A0A2M6YQ38"/>
<dbReference type="GO" id="GO:0051536">
    <property type="term" value="F:iron-sulfur cluster binding"/>
    <property type="evidence" value="ECO:0007669"/>
    <property type="project" value="UniProtKB-KW"/>
</dbReference>
<name>A0A2M6YQ38_9BACT</name>
<dbReference type="InterPro" id="IPR017900">
    <property type="entry name" value="4Fe4S_Fe_S_CS"/>
</dbReference>
<comment type="caution">
    <text evidence="5">The sequence shown here is derived from an EMBL/GenBank/DDBJ whole genome shotgun (WGS) entry which is preliminary data.</text>
</comment>
<evidence type="ECO:0000256" key="3">
    <source>
        <dbReference type="ARBA" id="ARBA00023014"/>
    </source>
</evidence>
<dbReference type="InterPro" id="IPR017896">
    <property type="entry name" value="4Fe4S_Fe-S-bd"/>
</dbReference>